<keyword evidence="4 6" id="KW-0378">Hydrolase</keyword>
<comment type="catalytic activity">
    <reaction evidence="6">
        <text>Exonucleolytic cleavage in either 5'- to 3'- or 3'- to 5'-direction to yield nucleoside 5'-phosphates.</text>
        <dbReference type="EC" id="3.1.11.6"/>
    </reaction>
</comment>
<dbReference type="GO" id="GO:0008855">
    <property type="term" value="F:exodeoxyribonuclease VII activity"/>
    <property type="evidence" value="ECO:0007669"/>
    <property type="project" value="UniProtKB-EC"/>
</dbReference>
<accession>A0ABY7QWX0</accession>
<dbReference type="EMBL" id="CP115667">
    <property type="protein sequence ID" value="WBW50594.1"/>
    <property type="molecule type" value="Genomic_DNA"/>
</dbReference>
<dbReference type="NCBIfam" id="TIGR01280">
    <property type="entry name" value="xseB"/>
    <property type="match status" value="1"/>
</dbReference>
<dbReference type="PIRSF" id="PIRSF006488">
    <property type="entry name" value="Exonuc_VII_S"/>
    <property type="match status" value="1"/>
</dbReference>
<evidence type="ECO:0000256" key="6">
    <source>
        <dbReference type="HAMAP-Rule" id="MF_00337"/>
    </source>
</evidence>
<keyword evidence="3 6" id="KW-0540">Nuclease</keyword>
<feature type="coiled-coil region" evidence="7">
    <location>
        <begin position="2"/>
        <end position="67"/>
    </location>
</feature>
<name>A0ABY7QWX0_9FIRM</name>
<evidence type="ECO:0000256" key="4">
    <source>
        <dbReference type="ARBA" id="ARBA00022801"/>
    </source>
</evidence>
<evidence type="ECO:0000256" key="3">
    <source>
        <dbReference type="ARBA" id="ARBA00022722"/>
    </source>
</evidence>
<dbReference type="EC" id="3.1.11.6" evidence="6"/>
<dbReference type="PANTHER" id="PTHR34137:SF1">
    <property type="entry name" value="EXODEOXYRIBONUCLEASE 7 SMALL SUBUNIT"/>
    <property type="match status" value="1"/>
</dbReference>
<dbReference type="RefSeq" id="WP_271192119.1">
    <property type="nucleotide sequence ID" value="NZ_CP115667.1"/>
</dbReference>
<keyword evidence="2 6" id="KW-0963">Cytoplasm</keyword>
<reference evidence="8 9" key="1">
    <citation type="submission" date="2023-01" db="EMBL/GenBank/DDBJ databases">
        <authorList>
            <person name="Lee S.H."/>
            <person name="Jung H.S."/>
            <person name="Yun J.U."/>
        </authorList>
    </citation>
    <scope>NUCLEOTIDE SEQUENCE [LARGE SCALE GENOMIC DNA]</scope>
    <source>
        <strain evidence="8 9">CBA3646</strain>
    </source>
</reference>
<evidence type="ECO:0000256" key="7">
    <source>
        <dbReference type="SAM" id="Coils"/>
    </source>
</evidence>
<comment type="subcellular location">
    <subcellularLocation>
        <location evidence="6">Cytoplasm</location>
    </subcellularLocation>
</comment>
<evidence type="ECO:0000256" key="2">
    <source>
        <dbReference type="ARBA" id="ARBA00022490"/>
    </source>
</evidence>
<proteinExistence type="inferred from homology"/>
<dbReference type="InterPro" id="IPR003761">
    <property type="entry name" value="Exonuc_VII_S"/>
</dbReference>
<sequence>MNETYESAFAKLQDIIAELESEDITLEASLEKYEEGIKYYKYCMAKLHDYEDKVKVLMHEGESLQEKAYVRD</sequence>
<dbReference type="Gene3D" id="1.10.287.1040">
    <property type="entry name" value="Exonuclease VII, small subunit"/>
    <property type="match status" value="1"/>
</dbReference>
<evidence type="ECO:0000256" key="1">
    <source>
        <dbReference type="ARBA" id="ARBA00009998"/>
    </source>
</evidence>
<comment type="function">
    <text evidence="6">Bidirectionally degrades single-stranded DNA into large acid-insoluble oligonucleotides, which are then degraded further into small acid-soluble oligonucleotides.</text>
</comment>
<organism evidence="8 9">
    <name type="scientific">Peptoniphilus equinus</name>
    <dbReference type="NCBI Taxonomy" id="3016343"/>
    <lineage>
        <taxon>Bacteria</taxon>
        <taxon>Bacillati</taxon>
        <taxon>Bacillota</taxon>
        <taxon>Tissierellia</taxon>
        <taxon>Tissierellales</taxon>
        <taxon>Peptoniphilaceae</taxon>
        <taxon>Peptoniphilus</taxon>
    </lineage>
</organism>
<evidence type="ECO:0000256" key="5">
    <source>
        <dbReference type="ARBA" id="ARBA00022839"/>
    </source>
</evidence>
<comment type="subunit">
    <text evidence="6">Heterooligomer composed of large and small subunits.</text>
</comment>
<dbReference type="HAMAP" id="MF_00337">
    <property type="entry name" value="Exonuc_7_S"/>
    <property type="match status" value="1"/>
</dbReference>
<comment type="similarity">
    <text evidence="1 6">Belongs to the XseB family.</text>
</comment>
<protein>
    <recommendedName>
        <fullName evidence="6">Exodeoxyribonuclease 7 small subunit</fullName>
        <ecNumber evidence="6">3.1.11.6</ecNumber>
    </recommendedName>
    <alternativeName>
        <fullName evidence="6">Exodeoxyribonuclease VII small subunit</fullName>
        <shortName evidence="6">Exonuclease VII small subunit</shortName>
    </alternativeName>
</protein>
<dbReference type="PANTHER" id="PTHR34137">
    <property type="entry name" value="EXODEOXYRIBONUCLEASE 7 SMALL SUBUNIT"/>
    <property type="match status" value="1"/>
</dbReference>
<dbReference type="SUPFAM" id="SSF116842">
    <property type="entry name" value="XseB-like"/>
    <property type="match status" value="1"/>
</dbReference>
<gene>
    <name evidence="6 8" type="primary">xseB</name>
    <name evidence="8" type="ORF">O6R05_03345</name>
</gene>
<evidence type="ECO:0000313" key="9">
    <source>
        <dbReference type="Proteomes" id="UP001210339"/>
    </source>
</evidence>
<keyword evidence="7" id="KW-0175">Coiled coil</keyword>
<evidence type="ECO:0000313" key="8">
    <source>
        <dbReference type="EMBL" id="WBW50594.1"/>
    </source>
</evidence>
<dbReference type="Pfam" id="PF02609">
    <property type="entry name" value="Exonuc_VII_S"/>
    <property type="match status" value="1"/>
</dbReference>
<keyword evidence="5 6" id="KW-0269">Exonuclease</keyword>
<keyword evidence="9" id="KW-1185">Reference proteome</keyword>
<dbReference type="Proteomes" id="UP001210339">
    <property type="component" value="Chromosome"/>
</dbReference>
<dbReference type="InterPro" id="IPR037004">
    <property type="entry name" value="Exonuc_VII_ssu_sf"/>
</dbReference>